<evidence type="ECO:0008006" key="11">
    <source>
        <dbReference type="Google" id="ProtNLM"/>
    </source>
</evidence>
<dbReference type="NCBIfam" id="TIGR00254">
    <property type="entry name" value="GGDEF"/>
    <property type="match status" value="1"/>
</dbReference>
<dbReference type="InterPro" id="IPR000160">
    <property type="entry name" value="GGDEF_dom"/>
</dbReference>
<dbReference type="InterPro" id="IPR029787">
    <property type="entry name" value="Nucleotide_cyclase"/>
</dbReference>
<dbReference type="EMBL" id="JTKH01000006">
    <property type="protein sequence ID" value="KII80958.1"/>
    <property type="molecule type" value="Genomic_DNA"/>
</dbReference>
<dbReference type="SMART" id="SM00267">
    <property type="entry name" value="GGDEF"/>
    <property type="match status" value="1"/>
</dbReference>
<dbReference type="PANTHER" id="PTHR44757:SF2">
    <property type="entry name" value="BIOFILM ARCHITECTURE MAINTENANCE PROTEIN MBAA"/>
    <property type="match status" value="1"/>
</dbReference>
<organism evidence="9 10">
    <name type="scientific">Vibrio renipiscarius</name>
    <dbReference type="NCBI Taxonomy" id="1461322"/>
    <lineage>
        <taxon>Bacteria</taxon>
        <taxon>Pseudomonadati</taxon>
        <taxon>Pseudomonadota</taxon>
        <taxon>Gammaproteobacteria</taxon>
        <taxon>Vibrionales</taxon>
        <taxon>Vibrionaceae</taxon>
        <taxon>Vibrio</taxon>
    </lineage>
</organism>
<evidence type="ECO:0000313" key="9">
    <source>
        <dbReference type="EMBL" id="KII80958.1"/>
    </source>
</evidence>
<dbReference type="RefSeq" id="WP_040988588.1">
    <property type="nucleotide sequence ID" value="NZ_JTKH01000006.1"/>
</dbReference>
<feature type="domain" description="GGDEF" evidence="8">
    <location>
        <begin position="430"/>
        <end position="563"/>
    </location>
</feature>
<comment type="subcellular location">
    <subcellularLocation>
        <location evidence="1">Cell membrane</location>
        <topology evidence="1">Multi-pass membrane protein</topology>
    </subcellularLocation>
</comment>
<dbReference type="InterPro" id="IPR043128">
    <property type="entry name" value="Rev_trsase/Diguanyl_cyclase"/>
</dbReference>
<dbReference type="Pfam" id="PF08269">
    <property type="entry name" value="dCache_2"/>
    <property type="match status" value="1"/>
</dbReference>
<keyword evidence="2" id="KW-1003">Cell membrane</keyword>
<keyword evidence="4 6" id="KW-1133">Transmembrane helix</keyword>
<dbReference type="Pfam" id="PF00563">
    <property type="entry name" value="EAL"/>
    <property type="match status" value="1"/>
</dbReference>
<keyword evidence="10" id="KW-1185">Reference proteome</keyword>
<dbReference type="SMART" id="SM01049">
    <property type="entry name" value="Cache_2"/>
    <property type="match status" value="1"/>
</dbReference>
<dbReference type="InterPro" id="IPR001633">
    <property type="entry name" value="EAL_dom"/>
</dbReference>
<dbReference type="CDD" id="cd01949">
    <property type="entry name" value="GGDEF"/>
    <property type="match status" value="1"/>
</dbReference>
<dbReference type="PANTHER" id="PTHR44757">
    <property type="entry name" value="DIGUANYLATE CYCLASE DGCP"/>
    <property type="match status" value="1"/>
</dbReference>
<protein>
    <recommendedName>
        <fullName evidence="11">Histidine kinase</fullName>
    </recommendedName>
</protein>
<evidence type="ECO:0000256" key="5">
    <source>
        <dbReference type="ARBA" id="ARBA00023136"/>
    </source>
</evidence>
<dbReference type="GO" id="GO:0005886">
    <property type="term" value="C:plasma membrane"/>
    <property type="evidence" value="ECO:0007669"/>
    <property type="project" value="UniProtKB-SubCell"/>
</dbReference>
<keyword evidence="5 6" id="KW-0472">Membrane</keyword>
<dbReference type="InterPro" id="IPR052155">
    <property type="entry name" value="Biofilm_reg_signaling"/>
</dbReference>
<feature type="transmembrane region" description="Helical" evidence="6">
    <location>
        <begin position="15"/>
        <end position="33"/>
    </location>
</feature>
<dbReference type="InterPro" id="IPR033480">
    <property type="entry name" value="sCache_2"/>
</dbReference>
<dbReference type="CDD" id="cd01948">
    <property type="entry name" value="EAL"/>
    <property type="match status" value="1"/>
</dbReference>
<evidence type="ECO:0000256" key="1">
    <source>
        <dbReference type="ARBA" id="ARBA00004651"/>
    </source>
</evidence>
<dbReference type="Proteomes" id="UP000031672">
    <property type="component" value="Unassembled WGS sequence"/>
</dbReference>
<sequence length="829" mass="94455">MNAFTDRKLLYTIKVIPLALIIIFISLLFVAIVSDSQARLKQLEENLVTNNLTRQKEMIAQRVESAYNQVRYQRRQTVSLLKSRVKHQVDIAHQVSMAIYRENADKPPHEIQRIIADALRNIRYNNGQGYFFIYQADGTNVMHATHPQQEGKQVVNMTDSRGVFFIKELINRVQRATYSDGAYYRWWFDKPQAEGEHEKIGYGRKFEPFNWIIGSGEYVEDAEQQVKNDILNWISNSRFGRNGYLFVLTEQGEILAHKDIKKIGTHLESLTKHTREQFISANTSNSFIHYQSPYLPDGLTKSDKVSYIQYDYEWGWVIGSGVYLEDIHDYIKDPLIQMREQHQQEQIRIIVIFLSLALVLISLSLLLSRYLGKRFNQFQQRIEIDFGKLAQSKEQLRYQAQHDSLTGLPNRVLLEKNTKFGIASSHLQNKMLAMLFVDLDNFKRVNDKYSHEIGDALLVKVGQRFEHLIAGQGTVARFGGDEFVFSIPLVESKEHAHSIAQKIQACLDEPFVIEGISLDLSSSIGVSTYPTDGDTTRELMSKADIVLTRSKKQGKGLIAFFDQQIRAELHHHFLLEDEFKSALSNDELEIYYQPQVDSSSGKIVGIEALCRWVSPTLGFVSPLVFIDIAEKNNAIIELGAFVLDRAFRDAKQLNQYASEPISISVNVSPKQLLHPNFVDLVISTSERYQLSSDLVILELTENVFIEDLKAVQPTLIALQKQGFGISLDDFGTGFSSLSYLNALPINEIKIDRSFIVNMLNEHSSLTIVKTIIAIAQSNDLQIVAEGVEELAQQQLLQELGCMTIQGYLYSKPVKFELLTNMVSAPLCCE</sequence>
<evidence type="ECO:0000259" key="7">
    <source>
        <dbReference type="PROSITE" id="PS50883"/>
    </source>
</evidence>
<dbReference type="SUPFAM" id="SSF55073">
    <property type="entry name" value="Nucleotide cyclase"/>
    <property type="match status" value="1"/>
</dbReference>
<dbReference type="Pfam" id="PF00990">
    <property type="entry name" value="GGDEF"/>
    <property type="match status" value="1"/>
</dbReference>
<evidence type="ECO:0000256" key="4">
    <source>
        <dbReference type="ARBA" id="ARBA00022989"/>
    </source>
</evidence>
<evidence type="ECO:0000259" key="8">
    <source>
        <dbReference type="PROSITE" id="PS50887"/>
    </source>
</evidence>
<dbReference type="InterPro" id="IPR035919">
    <property type="entry name" value="EAL_sf"/>
</dbReference>
<accession>A0A0C2KBK7</accession>
<dbReference type="SMART" id="SM00052">
    <property type="entry name" value="EAL"/>
    <property type="match status" value="1"/>
</dbReference>
<proteinExistence type="predicted"/>
<dbReference type="Gene3D" id="3.30.70.270">
    <property type="match status" value="1"/>
</dbReference>
<dbReference type="Gene3D" id="3.30.450.20">
    <property type="entry name" value="PAS domain"/>
    <property type="match status" value="2"/>
</dbReference>
<dbReference type="AlphaFoldDB" id="A0A0C2KBK7"/>
<feature type="domain" description="EAL" evidence="7">
    <location>
        <begin position="572"/>
        <end position="826"/>
    </location>
</feature>
<keyword evidence="3 6" id="KW-0812">Transmembrane</keyword>
<dbReference type="Gene3D" id="3.20.20.450">
    <property type="entry name" value="EAL domain"/>
    <property type="match status" value="1"/>
</dbReference>
<gene>
    <name evidence="9" type="ORF">OJ16_06650</name>
</gene>
<evidence type="ECO:0000313" key="10">
    <source>
        <dbReference type="Proteomes" id="UP000031672"/>
    </source>
</evidence>
<dbReference type="STRING" id="1461322.OJ16_06650"/>
<name>A0A0C2KBK7_9VIBR</name>
<reference evidence="9 10" key="1">
    <citation type="submission" date="2014-11" db="EMBL/GenBank/DDBJ databases">
        <title>Draft Genome Sequence of Vibrio piscirenalis strains CECT 8603T and CECT 8604, two marine Gammaproteobacterium isolated from cultured gilthead sea bream (Sparus aurata).</title>
        <authorList>
            <person name="Arahal D.R."/>
            <person name="Rodrigo-Torres L."/>
            <person name="Lucena T."/>
            <person name="Pujalte M.J."/>
        </authorList>
    </citation>
    <scope>NUCLEOTIDE SEQUENCE [LARGE SCALE GENOMIC DNA]</scope>
    <source>
        <strain evidence="9 10">DCR 1-4-2</strain>
    </source>
</reference>
<evidence type="ECO:0000256" key="3">
    <source>
        <dbReference type="ARBA" id="ARBA00022692"/>
    </source>
</evidence>
<evidence type="ECO:0000256" key="6">
    <source>
        <dbReference type="SAM" id="Phobius"/>
    </source>
</evidence>
<dbReference type="PROSITE" id="PS50887">
    <property type="entry name" value="GGDEF"/>
    <property type="match status" value="1"/>
</dbReference>
<comment type="caution">
    <text evidence="9">The sequence shown here is derived from an EMBL/GenBank/DDBJ whole genome shotgun (WGS) entry which is preliminary data.</text>
</comment>
<evidence type="ECO:0000256" key="2">
    <source>
        <dbReference type="ARBA" id="ARBA00022475"/>
    </source>
</evidence>
<accession>A0A0C2KFJ1</accession>
<dbReference type="OrthoDB" id="1316910at2"/>
<dbReference type="InterPro" id="IPR004010">
    <property type="entry name" value="Double_Cache_2"/>
</dbReference>
<feature type="transmembrane region" description="Helical" evidence="6">
    <location>
        <begin position="347"/>
        <end position="371"/>
    </location>
</feature>
<dbReference type="PROSITE" id="PS50883">
    <property type="entry name" value="EAL"/>
    <property type="match status" value="1"/>
</dbReference>
<dbReference type="SUPFAM" id="SSF141868">
    <property type="entry name" value="EAL domain-like"/>
    <property type="match status" value="1"/>
</dbReference>